<dbReference type="SUPFAM" id="SSF55797">
    <property type="entry name" value="PR-1-like"/>
    <property type="match status" value="1"/>
</dbReference>
<keyword evidence="3" id="KW-1185">Reference proteome</keyword>
<dbReference type="RefSeq" id="WP_066789594.1">
    <property type="nucleotide sequence ID" value="NZ_LWQS01000071.1"/>
</dbReference>
<proteinExistence type="predicted"/>
<name>A0A178M5R5_9CHLR</name>
<feature type="domain" description="SCP" evidence="1">
    <location>
        <begin position="57"/>
        <end position="162"/>
    </location>
</feature>
<accession>A0A178M5R5</accession>
<gene>
    <name evidence="2" type="ORF">A6A03_02885</name>
</gene>
<sequence length="294" mass="32711">MRRSLLLYPIVICLLVLLSLPANIVAQSETPQDQPRTIFIPLITRTVTYPPLSSNWLERVNAYRARAGVPPVTESSELNSNCWEHARYMAENNQITHNQDPTKPFASPTGQICAQKGNVWIGWGNSWQPADAVDSWMKSIGHRIWLLYPTTPTFGFGFYTTATAKCRVNNVNWHCNGAALDVLSYFNYRADADYPGWPVRYPGIDQTDVPATQYPITLQWRYFGSTPVISSTDLRVVGGNAIPHTSTTSLPVGHKGIAVTPTVNLPANSLIEVSISGSYDGQPFTYTWQFRTGS</sequence>
<evidence type="ECO:0000313" key="3">
    <source>
        <dbReference type="Proteomes" id="UP000078287"/>
    </source>
</evidence>
<dbReference type="CDD" id="cd05379">
    <property type="entry name" value="CAP_bacterial"/>
    <property type="match status" value="1"/>
</dbReference>
<comment type="caution">
    <text evidence="2">The sequence shown here is derived from an EMBL/GenBank/DDBJ whole genome shotgun (WGS) entry which is preliminary data.</text>
</comment>
<dbReference type="OrthoDB" id="149669at2"/>
<protein>
    <submittedName>
        <fullName evidence="2">SCP-like extracellular</fullName>
    </submittedName>
</protein>
<dbReference type="Proteomes" id="UP000078287">
    <property type="component" value="Unassembled WGS sequence"/>
</dbReference>
<evidence type="ECO:0000259" key="1">
    <source>
        <dbReference type="Pfam" id="PF00188"/>
    </source>
</evidence>
<dbReference type="Pfam" id="PF00188">
    <property type="entry name" value="CAP"/>
    <property type="match status" value="1"/>
</dbReference>
<dbReference type="STRING" id="1707952.A6A03_02885"/>
<evidence type="ECO:0000313" key="2">
    <source>
        <dbReference type="EMBL" id="OAN44109.1"/>
    </source>
</evidence>
<dbReference type="PANTHER" id="PTHR31157">
    <property type="entry name" value="SCP DOMAIN-CONTAINING PROTEIN"/>
    <property type="match status" value="1"/>
</dbReference>
<dbReference type="PANTHER" id="PTHR31157:SF1">
    <property type="entry name" value="SCP DOMAIN-CONTAINING PROTEIN"/>
    <property type="match status" value="1"/>
</dbReference>
<dbReference type="InterPro" id="IPR035940">
    <property type="entry name" value="CAP_sf"/>
</dbReference>
<dbReference type="EMBL" id="LWQS01000071">
    <property type="protein sequence ID" value="OAN44109.1"/>
    <property type="molecule type" value="Genomic_DNA"/>
</dbReference>
<dbReference type="AlphaFoldDB" id="A0A178M5R5"/>
<reference evidence="2 3" key="1">
    <citation type="submission" date="2016-04" db="EMBL/GenBank/DDBJ databases">
        <title>Chloroflexus islandicus sp. nov., a thermophilic filamentous anoxygenic phototrophic bacterium from geyser Strokkur (Iceland).</title>
        <authorList>
            <person name="Gaisin V.A."/>
            <person name="Kalashnikov A.M."/>
            <person name="Sukhacheva M.V."/>
            <person name="Grouzdev D.S."/>
            <person name="Ivanov T.M."/>
            <person name="Kuznetsov B."/>
            <person name="Gorlenko V.M."/>
        </authorList>
    </citation>
    <scope>NUCLEOTIDE SEQUENCE [LARGE SCALE GENOMIC DNA]</scope>
    <source>
        <strain evidence="3">isl-2</strain>
    </source>
</reference>
<dbReference type="InterPro" id="IPR014044">
    <property type="entry name" value="CAP_dom"/>
</dbReference>
<dbReference type="Gene3D" id="3.40.33.10">
    <property type="entry name" value="CAP"/>
    <property type="match status" value="1"/>
</dbReference>
<organism evidence="2 3">
    <name type="scientific">Chloroflexus islandicus</name>
    <dbReference type="NCBI Taxonomy" id="1707952"/>
    <lineage>
        <taxon>Bacteria</taxon>
        <taxon>Bacillati</taxon>
        <taxon>Chloroflexota</taxon>
        <taxon>Chloroflexia</taxon>
        <taxon>Chloroflexales</taxon>
        <taxon>Chloroflexineae</taxon>
        <taxon>Chloroflexaceae</taxon>
        <taxon>Chloroflexus</taxon>
    </lineage>
</organism>